<reference evidence="3" key="1">
    <citation type="journal article" date="2014" name="Front. Microbiol.">
        <title>High frequency of phylogenetically diverse reductive dehalogenase-homologous genes in deep subseafloor sedimentary metagenomes.</title>
        <authorList>
            <person name="Kawai M."/>
            <person name="Futagami T."/>
            <person name="Toyoda A."/>
            <person name="Takaki Y."/>
            <person name="Nishi S."/>
            <person name="Hori S."/>
            <person name="Arai W."/>
            <person name="Tsubouchi T."/>
            <person name="Morono Y."/>
            <person name="Uchiyama I."/>
            <person name="Ito T."/>
            <person name="Fujiyama A."/>
            <person name="Inagaki F."/>
            <person name="Takami H."/>
        </authorList>
    </citation>
    <scope>NUCLEOTIDE SEQUENCE</scope>
    <source>
        <strain evidence="3">Expedition CK06-06</strain>
    </source>
</reference>
<feature type="compositionally biased region" description="Basic and acidic residues" evidence="1">
    <location>
        <begin position="175"/>
        <end position="190"/>
    </location>
</feature>
<sequence length="296" mass="32866">PYYGTTDDSVHFDGSGSYDQDGIIVNYEWDFGDGHIGTGVKPSHKYSSSGTYNITLTVTDDDGLTDTNDSTAVIGHGNPPTIQLIYPTGGEILKDPVTIRWYATDSEDSSNLPIYLFYSDDNFETWYQINDVLENTGEFDWDTTTFSDGTYELLIEAVDSDNNIGHDSSEPFQIKNHDEPPENEPPEKPAKPSGPTSGKAGTSYSYSSSTTDPDGDQVWYKWDWGDETSGWDGPYDSGDTATSSHVWDEKGDYSIKVKAKDVHGEESPWSDPLAISMPKNKRMMIKTISFLNNLHL</sequence>
<feature type="region of interest" description="Disordered" evidence="1">
    <location>
        <begin position="161"/>
        <end position="212"/>
    </location>
</feature>
<evidence type="ECO:0000259" key="2">
    <source>
        <dbReference type="PROSITE" id="PS50093"/>
    </source>
</evidence>
<dbReference type="Pfam" id="PF00801">
    <property type="entry name" value="PKD"/>
    <property type="match status" value="1"/>
</dbReference>
<dbReference type="AlphaFoldDB" id="X1B4R3"/>
<organism evidence="3">
    <name type="scientific">marine sediment metagenome</name>
    <dbReference type="NCBI Taxonomy" id="412755"/>
    <lineage>
        <taxon>unclassified sequences</taxon>
        <taxon>metagenomes</taxon>
        <taxon>ecological metagenomes</taxon>
    </lineage>
</organism>
<protein>
    <recommendedName>
        <fullName evidence="2">PKD domain-containing protein</fullName>
    </recommendedName>
</protein>
<dbReference type="Pfam" id="PF18911">
    <property type="entry name" value="PKD_4"/>
    <property type="match status" value="1"/>
</dbReference>
<dbReference type="InterPro" id="IPR035986">
    <property type="entry name" value="PKD_dom_sf"/>
</dbReference>
<dbReference type="CDD" id="cd00146">
    <property type="entry name" value="PKD"/>
    <property type="match status" value="2"/>
</dbReference>
<feature type="non-terminal residue" evidence="3">
    <location>
        <position position="1"/>
    </location>
</feature>
<feature type="domain" description="PKD" evidence="2">
    <location>
        <begin position="187"/>
        <end position="264"/>
    </location>
</feature>
<comment type="caution">
    <text evidence="3">The sequence shown here is derived from an EMBL/GenBank/DDBJ whole genome shotgun (WGS) entry which is preliminary data.</text>
</comment>
<dbReference type="SMART" id="SM00089">
    <property type="entry name" value="PKD"/>
    <property type="match status" value="2"/>
</dbReference>
<evidence type="ECO:0000313" key="3">
    <source>
        <dbReference type="EMBL" id="GAG76302.1"/>
    </source>
</evidence>
<dbReference type="EMBL" id="BART01018622">
    <property type="protein sequence ID" value="GAG76302.1"/>
    <property type="molecule type" value="Genomic_DNA"/>
</dbReference>
<dbReference type="Gene3D" id="2.60.40.10">
    <property type="entry name" value="Immunoglobulins"/>
    <property type="match status" value="3"/>
</dbReference>
<dbReference type="InterPro" id="IPR013783">
    <property type="entry name" value="Ig-like_fold"/>
</dbReference>
<dbReference type="InterPro" id="IPR000601">
    <property type="entry name" value="PKD_dom"/>
</dbReference>
<feature type="non-terminal residue" evidence="3">
    <location>
        <position position="296"/>
    </location>
</feature>
<evidence type="ECO:0000256" key="1">
    <source>
        <dbReference type="SAM" id="MobiDB-lite"/>
    </source>
</evidence>
<name>X1B4R3_9ZZZZ</name>
<proteinExistence type="predicted"/>
<feature type="domain" description="PKD" evidence="2">
    <location>
        <begin position="1"/>
        <end position="74"/>
    </location>
</feature>
<dbReference type="PROSITE" id="PS50093">
    <property type="entry name" value="PKD"/>
    <property type="match status" value="2"/>
</dbReference>
<accession>X1B4R3</accession>
<gene>
    <name evidence="3" type="ORF">S01H4_35099</name>
</gene>
<dbReference type="SUPFAM" id="SSF49299">
    <property type="entry name" value="PKD domain"/>
    <property type="match status" value="2"/>
</dbReference>
<dbReference type="InterPro" id="IPR022409">
    <property type="entry name" value="PKD/Chitinase_dom"/>
</dbReference>
<feature type="compositionally biased region" description="Low complexity" evidence="1">
    <location>
        <begin position="202"/>
        <end position="211"/>
    </location>
</feature>